<name>A0ABN2QA21_9ACTN</name>
<evidence type="ECO:0000313" key="2">
    <source>
        <dbReference type="Proteomes" id="UP001500571"/>
    </source>
</evidence>
<protein>
    <recommendedName>
        <fullName evidence="3">NAD-dependent epimerase/dehydratase family protein</fullName>
    </recommendedName>
</protein>
<sequence length="374" mass="40572">MSRTALLVGGSGPTGPHVAHGLAERGYDVTLLHRGTHELPELERFEHLHADPHFREPLDDVLDGREFHVVVASYGRLRVVADAVAGRCGQLVAVSGLPVYAGYHEPGRLVPRGLPVLAREEAADAGRATPEQESGGEGFARKVRTGEKHVFDLHSHGAFAASVFRFPSIYGPRQVYPREWSVVRRVLDGRDRILLPDGGLTITTRCAAANAAAYLLAAVDRPDEAAGQIFNVGDRDQLTVRQWVEVAATAAGGWLDVVSLPFDLAGPGRALFPVSHDDHLLVDTYKAVELLGYVEPVPAVEAIAEAVRWYVEHPPDEHAAGALLDRFDYVEEDRVVDAFRRATAGLLGEQAPAEVAAHPYAHPTVAGQRDHRGR</sequence>
<dbReference type="RefSeq" id="WP_344041827.1">
    <property type="nucleotide sequence ID" value="NZ_BAAAPB010000001.1"/>
</dbReference>
<reference evidence="1 2" key="1">
    <citation type="journal article" date="2019" name="Int. J. Syst. Evol. Microbiol.">
        <title>The Global Catalogue of Microorganisms (GCM) 10K type strain sequencing project: providing services to taxonomists for standard genome sequencing and annotation.</title>
        <authorList>
            <consortium name="The Broad Institute Genomics Platform"/>
            <consortium name="The Broad Institute Genome Sequencing Center for Infectious Disease"/>
            <person name="Wu L."/>
            <person name="Ma J."/>
        </authorList>
    </citation>
    <scope>NUCLEOTIDE SEQUENCE [LARGE SCALE GENOMIC DNA]</scope>
    <source>
        <strain evidence="1 2">JCM 15309</strain>
    </source>
</reference>
<dbReference type="EMBL" id="BAAAPB010000001">
    <property type="protein sequence ID" value="GAA1947852.1"/>
    <property type="molecule type" value="Genomic_DNA"/>
</dbReference>
<keyword evidence="2" id="KW-1185">Reference proteome</keyword>
<gene>
    <name evidence="1" type="ORF">GCM10009798_03730</name>
</gene>
<dbReference type="Proteomes" id="UP001500571">
    <property type="component" value="Unassembled WGS sequence"/>
</dbReference>
<accession>A0ABN2QA21</accession>
<evidence type="ECO:0000313" key="1">
    <source>
        <dbReference type="EMBL" id="GAA1947852.1"/>
    </source>
</evidence>
<comment type="caution">
    <text evidence="1">The sequence shown here is derived from an EMBL/GenBank/DDBJ whole genome shotgun (WGS) entry which is preliminary data.</text>
</comment>
<dbReference type="InterPro" id="IPR036291">
    <property type="entry name" value="NAD(P)-bd_dom_sf"/>
</dbReference>
<dbReference type="SUPFAM" id="SSF51735">
    <property type="entry name" value="NAD(P)-binding Rossmann-fold domains"/>
    <property type="match status" value="1"/>
</dbReference>
<proteinExistence type="predicted"/>
<evidence type="ECO:0008006" key="3">
    <source>
        <dbReference type="Google" id="ProtNLM"/>
    </source>
</evidence>
<organism evidence="1 2">
    <name type="scientific">Nocardioides panacihumi</name>
    <dbReference type="NCBI Taxonomy" id="400774"/>
    <lineage>
        <taxon>Bacteria</taxon>
        <taxon>Bacillati</taxon>
        <taxon>Actinomycetota</taxon>
        <taxon>Actinomycetes</taxon>
        <taxon>Propionibacteriales</taxon>
        <taxon>Nocardioidaceae</taxon>
        <taxon>Nocardioides</taxon>
    </lineage>
</organism>
<dbReference type="Gene3D" id="3.40.50.720">
    <property type="entry name" value="NAD(P)-binding Rossmann-like Domain"/>
    <property type="match status" value="1"/>
</dbReference>